<comment type="caution">
    <text evidence="1">The sequence shown here is derived from an EMBL/GenBank/DDBJ whole genome shotgun (WGS) entry which is preliminary data.</text>
</comment>
<feature type="non-terminal residue" evidence="1">
    <location>
        <position position="65"/>
    </location>
</feature>
<sequence>ALLDLNYQLIFCGAQVLQPQTHKFYNHKLCSYQDKFSWYTYVYSNMQEFFLVYRLNYKLIFCGAQ</sequence>
<evidence type="ECO:0000313" key="2">
    <source>
        <dbReference type="Proteomes" id="UP000789901"/>
    </source>
</evidence>
<dbReference type="EMBL" id="CAJVQB010141344">
    <property type="protein sequence ID" value="CAG8854691.1"/>
    <property type="molecule type" value="Genomic_DNA"/>
</dbReference>
<keyword evidence="2" id="KW-1185">Reference proteome</keyword>
<gene>
    <name evidence="1" type="ORF">GMARGA_LOCUS43512</name>
</gene>
<protein>
    <submittedName>
        <fullName evidence="1">33426_t:CDS:1</fullName>
    </submittedName>
</protein>
<evidence type="ECO:0000313" key="1">
    <source>
        <dbReference type="EMBL" id="CAG8854691.1"/>
    </source>
</evidence>
<feature type="non-terminal residue" evidence="1">
    <location>
        <position position="1"/>
    </location>
</feature>
<reference evidence="1 2" key="1">
    <citation type="submission" date="2021-06" db="EMBL/GenBank/DDBJ databases">
        <authorList>
            <person name="Kallberg Y."/>
            <person name="Tangrot J."/>
            <person name="Rosling A."/>
        </authorList>
    </citation>
    <scope>NUCLEOTIDE SEQUENCE [LARGE SCALE GENOMIC DNA]</scope>
    <source>
        <strain evidence="1 2">120-4 pot B 10/14</strain>
    </source>
</reference>
<proteinExistence type="predicted"/>
<dbReference type="Proteomes" id="UP000789901">
    <property type="component" value="Unassembled WGS sequence"/>
</dbReference>
<name>A0ABN7XIM4_GIGMA</name>
<organism evidence="1 2">
    <name type="scientific">Gigaspora margarita</name>
    <dbReference type="NCBI Taxonomy" id="4874"/>
    <lineage>
        <taxon>Eukaryota</taxon>
        <taxon>Fungi</taxon>
        <taxon>Fungi incertae sedis</taxon>
        <taxon>Mucoromycota</taxon>
        <taxon>Glomeromycotina</taxon>
        <taxon>Glomeromycetes</taxon>
        <taxon>Diversisporales</taxon>
        <taxon>Gigasporaceae</taxon>
        <taxon>Gigaspora</taxon>
    </lineage>
</organism>
<accession>A0ABN7XIM4</accession>